<dbReference type="EMBL" id="JYDJ01000785">
    <property type="protein sequence ID" value="KRX33492.1"/>
    <property type="molecule type" value="Genomic_DNA"/>
</dbReference>
<organism evidence="1 2">
    <name type="scientific">Trichinella murrelli</name>
    <dbReference type="NCBI Taxonomy" id="144512"/>
    <lineage>
        <taxon>Eukaryota</taxon>
        <taxon>Metazoa</taxon>
        <taxon>Ecdysozoa</taxon>
        <taxon>Nematoda</taxon>
        <taxon>Enoplea</taxon>
        <taxon>Dorylaimia</taxon>
        <taxon>Trichinellida</taxon>
        <taxon>Trichinellidae</taxon>
        <taxon>Trichinella</taxon>
    </lineage>
</organism>
<evidence type="ECO:0000313" key="2">
    <source>
        <dbReference type="Proteomes" id="UP000055048"/>
    </source>
</evidence>
<name>A0A0V0T329_9BILA</name>
<protein>
    <submittedName>
        <fullName evidence="1">Uncharacterized protein</fullName>
    </submittedName>
</protein>
<sequence>MADDKGKAVERAPIEHLRTKYGERDHQPYSSLQIVFASRLQYLCLKYFIRENAVLHMQMLLKRTRMFLDSFRSLG</sequence>
<comment type="caution">
    <text evidence="1">The sequence shown here is derived from an EMBL/GenBank/DDBJ whole genome shotgun (WGS) entry which is preliminary data.</text>
</comment>
<keyword evidence="2" id="KW-1185">Reference proteome</keyword>
<evidence type="ECO:0000313" key="1">
    <source>
        <dbReference type="EMBL" id="KRX33492.1"/>
    </source>
</evidence>
<reference evidence="1 2" key="1">
    <citation type="submission" date="2015-01" db="EMBL/GenBank/DDBJ databases">
        <title>Evolution of Trichinella species and genotypes.</title>
        <authorList>
            <person name="Korhonen P.K."/>
            <person name="Edoardo P."/>
            <person name="Giuseppe L.R."/>
            <person name="Gasser R.B."/>
        </authorList>
    </citation>
    <scope>NUCLEOTIDE SEQUENCE [LARGE SCALE GENOMIC DNA]</scope>
    <source>
        <strain evidence="1">ISS417</strain>
    </source>
</reference>
<gene>
    <name evidence="1" type="ORF">T05_737</name>
</gene>
<proteinExistence type="predicted"/>
<dbReference type="AlphaFoldDB" id="A0A0V0T329"/>
<accession>A0A0V0T329</accession>
<dbReference type="Proteomes" id="UP000055048">
    <property type="component" value="Unassembled WGS sequence"/>
</dbReference>